<name>A0A0S4LIV5_9BACT</name>
<dbReference type="STRING" id="1742972.COMA1_40058"/>
<dbReference type="RefSeq" id="WP_090749916.1">
    <property type="nucleotide sequence ID" value="NZ_CZQA01000010.1"/>
</dbReference>
<dbReference type="InterPro" id="IPR009875">
    <property type="entry name" value="PilZ_domain"/>
</dbReference>
<dbReference type="GO" id="GO:0035438">
    <property type="term" value="F:cyclic-di-GMP binding"/>
    <property type="evidence" value="ECO:0007669"/>
    <property type="project" value="InterPro"/>
</dbReference>
<sequence>MPFALRYHYRFPVFSLVKYERGNGIGYGSVTNLSSLGWRISGSLPVEQGDMCTLTVKLPTNQWVSVAQGMVRWVRGEECGIETLAMDTRSQARLNDYIQARLKAL</sequence>
<dbReference type="SUPFAM" id="SSF141371">
    <property type="entry name" value="PilZ domain-like"/>
    <property type="match status" value="1"/>
</dbReference>
<dbReference type="Pfam" id="PF07238">
    <property type="entry name" value="PilZ"/>
    <property type="match status" value="1"/>
</dbReference>
<dbReference type="EMBL" id="CZQA01000010">
    <property type="protein sequence ID" value="CUS37445.1"/>
    <property type="molecule type" value="Genomic_DNA"/>
</dbReference>
<dbReference type="Proteomes" id="UP000199032">
    <property type="component" value="Unassembled WGS sequence"/>
</dbReference>
<gene>
    <name evidence="2" type="ORF">COMA1_40058</name>
</gene>
<keyword evidence="3" id="KW-1185">Reference proteome</keyword>
<reference evidence="2 3" key="1">
    <citation type="submission" date="2015-10" db="EMBL/GenBank/DDBJ databases">
        <authorList>
            <person name="Gilbert D.G."/>
        </authorList>
    </citation>
    <scope>NUCLEOTIDE SEQUENCE [LARGE SCALE GENOMIC DNA]</scope>
    <source>
        <strain evidence="2">COMA1</strain>
    </source>
</reference>
<feature type="domain" description="PilZ" evidence="1">
    <location>
        <begin position="6"/>
        <end position="99"/>
    </location>
</feature>
<protein>
    <recommendedName>
        <fullName evidence="1">PilZ domain-containing protein</fullName>
    </recommendedName>
</protein>
<evidence type="ECO:0000313" key="3">
    <source>
        <dbReference type="Proteomes" id="UP000199032"/>
    </source>
</evidence>
<dbReference type="Gene3D" id="2.40.10.220">
    <property type="entry name" value="predicted glycosyltransferase like domains"/>
    <property type="match status" value="1"/>
</dbReference>
<proteinExistence type="predicted"/>
<evidence type="ECO:0000313" key="2">
    <source>
        <dbReference type="EMBL" id="CUS37445.1"/>
    </source>
</evidence>
<dbReference type="OrthoDB" id="7472137at2"/>
<organism evidence="2 3">
    <name type="scientific">Candidatus Nitrospira nitrosa</name>
    <dbReference type="NCBI Taxonomy" id="1742972"/>
    <lineage>
        <taxon>Bacteria</taxon>
        <taxon>Pseudomonadati</taxon>
        <taxon>Nitrospirota</taxon>
        <taxon>Nitrospiria</taxon>
        <taxon>Nitrospirales</taxon>
        <taxon>Nitrospiraceae</taxon>
        <taxon>Nitrospira</taxon>
    </lineage>
</organism>
<evidence type="ECO:0000259" key="1">
    <source>
        <dbReference type="Pfam" id="PF07238"/>
    </source>
</evidence>
<dbReference type="AlphaFoldDB" id="A0A0S4LIV5"/>
<accession>A0A0S4LIV5</accession>